<dbReference type="GO" id="GO:0016787">
    <property type="term" value="F:hydrolase activity"/>
    <property type="evidence" value="ECO:0007669"/>
    <property type="project" value="UniProtKB-KW"/>
</dbReference>
<accession>A0A7Z0WL10</accession>
<dbReference type="SUPFAM" id="SSF53254">
    <property type="entry name" value="Phosphoglycerate mutase-like"/>
    <property type="match status" value="1"/>
</dbReference>
<reference evidence="2 3" key="1">
    <citation type="submission" date="2016-12" db="EMBL/GenBank/DDBJ databases">
        <title>The draft genome sequence of Actinophytocola xinjiangensis.</title>
        <authorList>
            <person name="Wang W."/>
            <person name="Yuan L."/>
        </authorList>
    </citation>
    <scope>NUCLEOTIDE SEQUENCE [LARGE SCALE GENOMIC DNA]</scope>
    <source>
        <strain evidence="2 3">CGMCC 4.4663</strain>
    </source>
</reference>
<dbReference type="Pfam" id="PF00300">
    <property type="entry name" value="His_Phos_1"/>
    <property type="match status" value="1"/>
</dbReference>
<comment type="caution">
    <text evidence="2">The sequence shown here is derived from an EMBL/GenBank/DDBJ whole genome shotgun (WGS) entry which is preliminary data.</text>
</comment>
<dbReference type="InterPro" id="IPR013078">
    <property type="entry name" value="His_Pase_superF_clade-1"/>
</dbReference>
<protein>
    <submittedName>
        <fullName evidence="2">Histidine phosphatase family protein</fullName>
    </submittedName>
</protein>
<sequence>MPATRYLYLTRHAEATPDETTLTDAGRRQATLLAERLAGTEFDAVHHGPLARAAETAAILAARTGAPPHRTELAGDYVPHVPGRADLPAGSADAYLGFLDQFPEADRDNGARLAAGAVAEFTGPCAGDRPRRDLVVTHLYLIGWLVRASQETPPWRWLSVQHCNAALTVIRYAPHRPPTLVMYNEMSHLPPELRWTGFPPENRI</sequence>
<evidence type="ECO:0000313" key="3">
    <source>
        <dbReference type="Proteomes" id="UP000185696"/>
    </source>
</evidence>
<dbReference type="InterPro" id="IPR029033">
    <property type="entry name" value="His_PPase_superfam"/>
</dbReference>
<dbReference type="RefSeq" id="WP_075134218.1">
    <property type="nucleotide sequence ID" value="NZ_MSIF01000008.1"/>
</dbReference>
<dbReference type="InterPro" id="IPR051021">
    <property type="entry name" value="Mito_Ser/Thr_phosphatase"/>
</dbReference>
<organism evidence="2 3">
    <name type="scientific">Actinophytocola xinjiangensis</name>
    <dbReference type="NCBI Taxonomy" id="485602"/>
    <lineage>
        <taxon>Bacteria</taxon>
        <taxon>Bacillati</taxon>
        <taxon>Actinomycetota</taxon>
        <taxon>Actinomycetes</taxon>
        <taxon>Pseudonocardiales</taxon>
        <taxon>Pseudonocardiaceae</taxon>
    </lineage>
</organism>
<dbReference type="Proteomes" id="UP000185696">
    <property type="component" value="Unassembled WGS sequence"/>
</dbReference>
<dbReference type="AlphaFoldDB" id="A0A7Z0WL10"/>
<dbReference type="EMBL" id="MSIF01000008">
    <property type="protein sequence ID" value="OLF09827.1"/>
    <property type="molecule type" value="Genomic_DNA"/>
</dbReference>
<dbReference type="PANTHER" id="PTHR20935">
    <property type="entry name" value="PHOSPHOGLYCERATE MUTASE-RELATED"/>
    <property type="match status" value="1"/>
</dbReference>
<keyword evidence="1" id="KW-0378">Hydrolase</keyword>
<proteinExistence type="predicted"/>
<name>A0A7Z0WL10_9PSEU</name>
<gene>
    <name evidence="2" type="ORF">BLA60_18855</name>
</gene>
<dbReference type="Gene3D" id="3.40.50.1240">
    <property type="entry name" value="Phosphoglycerate mutase-like"/>
    <property type="match status" value="1"/>
</dbReference>
<keyword evidence="3" id="KW-1185">Reference proteome</keyword>
<dbReference type="PANTHER" id="PTHR20935:SF0">
    <property type="entry name" value="SERINE_THREONINE-PROTEIN PHOSPHATASE PGAM5, MITOCHONDRIAL"/>
    <property type="match status" value="1"/>
</dbReference>
<evidence type="ECO:0000313" key="2">
    <source>
        <dbReference type="EMBL" id="OLF09827.1"/>
    </source>
</evidence>
<evidence type="ECO:0000256" key="1">
    <source>
        <dbReference type="ARBA" id="ARBA00022801"/>
    </source>
</evidence>
<dbReference type="OrthoDB" id="9800841at2"/>